<keyword evidence="4" id="KW-0378">Hydrolase</keyword>
<protein>
    <submittedName>
        <fullName evidence="10">Aspartic proteinase PCS1</fullName>
    </submittedName>
</protein>
<dbReference type="SUPFAM" id="SSF50630">
    <property type="entry name" value="Acid proteases"/>
    <property type="match status" value="1"/>
</dbReference>
<sequence>MASFSSSKASLFNLLFLCSLLYQVVSVVCVRAPTTAEPKPLLFALRAQKVASLSLPRPPNKLRFRHNISLTVTLSAGNPPQNVSMVLDTGSELSWLLCSSGSSSSTNPLAFEPRSSTSFSPIPCSSPTCRAQARDPRAPAACDAGGRVCDVSVSYADGSSSEGALASDLFRLGDAAAPLRTVFGCMSSASSSSSSAAAAATTTTTTGMLGMDRGALSFVTQSGTRRFSYCISDRDAAGVLLLGRSPLPLPLNYTPLSRPPPLPLPYFDRAAYSVRLLGIRVGGALLPLPASALAPDHTGAGQTMVDSGTQFTFLLGDAYAALRAEFLRRTRGVLRPLDYAFEGAFDLCFRTPEGAAAPATRRLPAVALELEGAEVAVEGERLLYEVGNGVRCLTFGNADLAGISAFVIGHHHQQNLWVEYDLDNARLGFAPVRCDLATQRLGLLL</sequence>
<keyword evidence="5" id="KW-0325">Glycoprotein</keyword>
<dbReference type="AlphaFoldDB" id="A0A6P5HBV0"/>
<dbReference type="PANTHER" id="PTHR47965:SF10">
    <property type="entry name" value="OS01G0844500 PROTEIN"/>
    <property type="match status" value="1"/>
</dbReference>
<dbReference type="PROSITE" id="PS00141">
    <property type="entry name" value="ASP_PROTEASE"/>
    <property type="match status" value="1"/>
</dbReference>
<feature type="active site" evidence="6">
    <location>
        <position position="88"/>
    </location>
</feature>
<evidence type="ECO:0000256" key="7">
    <source>
        <dbReference type="SAM" id="SignalP"/>
    </source>
</evidence>
<feature type="chain" id="PRO_5027611959" evidence="7">
    <location>
        <begin position="27"/>
        <end position="445"/>
    </location>
</feature>
<dbReference type="Pfam" id="PF14541">
    <property type="entry name" value="TAXi_C"/>
    <property type="match status" value="1"/>
</dbReference>
<evidence type="ECO:0000256" key="2">
    <source>
        <dbReference type="ARBA" id="ARBA00022670"/>
    </source>
</evidence>
<dbReference type="InterPro" id="IPR001461">
    <property type="entry name" value="Aspartic_peptidase_A1"/>
</dbReference>
<comment type="similarity">
    <text evidence="1">Belongs to the peptidase A1 family.</text>
</comment>
<keyword evidence="2" id="KW-0645">Protease</keyword>
<dbReference type="GO" id="GO:0004190">
    <property type="term" value="F:aspartic-type endopeptidase activity"/>
    <property type="evidence" value="ECO:0007669"/>
    <property type="project" value="UniProtKB-KW"/>
</dbReference>
<feature type="domain" description="Peptidase A1" evidence="8">
    <location>
        <begin position="70"/>
        <end position="430"/>
    </location>
</feature>
<dbReference type="Gene3D" id="2.40.70.10">
    <property type="entry name" value="Acid Proteases"/>
    <property type="match status" value="2"/>
</dbReference>
<gene>
    <name evidence="10" type="primary">LOC109727895</name>
</gene>
<evidence type="ECO:0000313" key="10">
    <source>
        <dbReference type="RefSeq" id="XP_020113695.1"/>
    </source>
</evidence>
<name>A0A6P5HBV0_ANACO</name>
<dbReference type="InterPro" id="IPR033121">
    <property type="entry name" value="PEPTIDASE_A1"/>
</dbReference>
<dbReference type="InterPro" id="IPR034161">
    <property type="entry name" value="Pepsin-like_plant"/>
</dbReference>
<dbReference type="OrthoDB" id="2747330at2759"/>
<dbReference type="CDD" id="cd05476">
    <property type="entry name" value="pepsin_A_like_plant"/>
    <property type="match status" value="1"/>
</dbReference>
<dbReference type="PANTHER" id="PTHR47965">
    <property type="entry name" value="ASPARTYL PROTEASE-RELATED"/>
    <property type="match status" value="1"/>
</dbReference>
<evidence type="ECO:0000256" key="6">
    <source>
        <dbReference type="PIRSR" id="PIRSR601461-1"/>
    </source>
</evidence>
<feature type="signal peptide" evidence="7">
    <location>
        <begin position="1"/>
        <end position="26"/>
    </location>
</feature>
<accession>A0A6P5HBV0</accession>
<evidence type="ECO:0000256" key="3">
    <source>
        <dbReference type="ARBA" id="ARBA00022750"/>
    </source>
</evidence>
<organism evidence="9 10">
    <name type="scientific">Ananas comosus</name>
    <name type="common">Pineapple</name>
    <name type="synonym">Ananas ananas</name>
    <dbReference type="NCBI Taxonomy" id="4615"/>
    <lineage>
        <taxon>Eukaryota</taxon>
        <taxon>Viridiplantae</taxon>
        <taxon>Streptophyta</taxon>
        <taxon>Embryophyta</taxon>
        <taxon>Tracheophyta</taxon>
        <taxon>Spermatophyta</taxon>
        <taxon>Magnoliopsida</taxon>
        <taxon>Liliopsida</taxon>
        <taxon>Poales</taxon>
        <taxon>Bromeliaceae</taxon>
        <taxon>Bromelioideae</taxon>
        <taxon>Ananas</taxon>
    </lineage>
</organism>
<dbReference type="InterPro" id="IPR001969">
    <property type="entry name" value="Aspartic_peptidase_AS"/>
</dbReference>
<evidence type="ECO:0000259" key="8">
    <source>
        <dbReference type="PROSITE" id="PS51767"/>
    </source>
</evidence>
<evidence type="ECO:0000256" key="4">
    <source>
        <dbReference type="ARBA" id="ARBA00022801"/>
    </source>
</evidence>
<evidence type="ECO:0000256" key="1">
    <source>
        <dbReference type="ARBA" id="ARBA00007447"/>
    </source>
</evidence>
<keyword evidence="9" id="KW-1185">Reference proteome</keyword>
<dbReference type="InterPro" id="IPR021109">
    <property type="entry name" value="Peptidase_aspartic_dom_sf"/>
</dbReference>
<feature type="active site" evidence="6">
    <location>
        <position position="306"/>
    </location>
</feature>
<keyword evidence="7" id="KW-0732">Signal</keyword>
<dbReference type="Pfam" id="PF14543">
    <property type="entry name" value="TAXi_N"/>
    <property type="match status" value="1"/>
</dbReference>
<dbReference type="Gramene" id="Aco015443.1.mrna1">
    <property type="protein sequence ID" value="Aco015443.1.mrna1.cds1"/>
    <property type="gene ID" value="Aco015443.1.path1"/>
</dbReference>
<dbReference type="InterPro" id="IPR032861">
    <property type="entry name" value="TAXi_N"/>
</dbReference>
<evidence type="ECO:0000256" key="5">
    <source>
        <dbReference type="ARBA" id="ARBA00023180"/>
    </source>
</evidence>
<dbReference type="FunFam" id="2.40.70.10:FF:000073">
    <property type="entry name" value="Aspartic proteinase PCS1"/>
    <property type="match status" value="1"/>
</dbReference>
<evidence type="ECO:0000313" key="9">
    <source>
        <dbReference type="Proteomes" id="UP000515123"/>
    </source>
</evidence>
<reference evidence="10" key="2">
    <citation type="submission" date="2025-08" db="UniProtKB">
        <authorList>
            <consortium name="RefSeq"/>
        </authorList>
    </citation>
    <scope>IDENTIFICATION</scope>
    <source>
        <tissue evidence="10">Leaf</tissue>
    </source>
</reference>
<keyword evidence="3" id="KW-0064">Aspartyl protease</keyword>
<dbReference type="RefSeq" id="XP_020113695.1">
    <property type="nucleotide sequence ID" value="XM_020258106.1"/>
</dbReference>
<dbReference type="InterPro" id="IPR032799">
    <property type="entry name" value="TAXi_C"/>
</dbReference>
<dbReference type="PROSITE" id="PS51767">
    <property type="entry name" value="PEPTIDASE_A1"/>
    <property type="match status" value="1"/>
</dbReference>
<dbReference type="GO" id="GO:0006508">
    <property type="term" value="P:proteolysis"/>
    <property type="evidence" value="ECO:0007669"/>
    <property type="project" value="UniProtKB-KW"/>
</dbReference>
<dbReference type="Proteomes" id="UP000515123">
    <property type="component" value="Linkage group 23"/>
</dbReference>
<reference evidence="9" key="1">
    <citation type="journal article" date="2015" name="Nat. Genet.">
        <title>The pineapple genome and the evolution of CAM photosynthesis.</title>
        <authorList>
            <person name="Ming R."/>
            <person name="VanBuren R."/>
            <person name="Wai C.M."/>
            <person name="Tang H."/>
            <person name="Schatz M.C."/>
            <person name="Bowers J.E."/>
            <person name="Lyons E."/>
            <person name="Wang M.L."/>
            <person name="Chen J."/>
            <person name="Biggers E."/>
            <person name="Zhang J."/>
            <person name="Huang L."/>
            <person name="Zhang L."/>
            <person name="Miao W."/>
            <person name="Zhang J."/>
            <person name="Ye Z."/>
            <person name="Miao C."/>
            <person name="Lin Z."/>
            <person name="Wang H."/>
            <person name="Zhou H."/>
            <person name="Yim W.C."/>
            <person name="Priest H.D."/>
            <person name="Zheng C."/>
            <person name="Woodhouse M."/>
            <person name="Edger P.P."/>
            <person name="Guyot R."/>
            <person name="Guo H.B."/>
            <person name="Guo H."/>
            <person name="Zheng G."/>
            <person name="Singh R."/>
            <person name="Sharma A."/>
            <person name="Min X."/>
            <person name="Zheng Y."/>
            <person name="Lee H."/>
            <person name="Gurtowski J."/>
            <person name="Sedlazeck F.J."/>
            <person name="Harkess A."/>
            <person name="McKain M.R."/>
            <person name="Liao Z."/>
            <person name="Fang J."/>
            <person name="Liu J."/>
            <person name="Zhang X."/>
            <person name="Zhang Q."/>
            <person name="Hu W."/>
            <person name="Qin Y."/>
            <person name="Wang K."/>
            <person name="Chen L.Y."/>
            <person name="Shirley N."/>
            <person name="Lin Y.R."/>
            <person name="Liu L.Y."/>
            <person name="Hernandez A.G."/>
            <person name="Wright C.L."/>
            <person name="Bulone V."/>
            <person name="Tuskan G.A."/>
            <person name="Heath K."/>
            <person name="Zee F."/>
            <person name="Moore P.H."/>
            <person name="Sunkar R."/>
            <person name="Leebens-Mack J.H."/>
            <person name="Mockler T."/>
            <person name="Bennetzen J.L."/>
            <person name="Freeling M."/>
            <person name="Sankoff D."/>
            <person name="Paterson A.H."/>
            <person name="Zhu X."/>
            <person name="Yang X."/>
            <person name="Smith J.A."/>
            <person name="Cushman J.C."/>
            <person name="Paull R.E."/>
            <person name="Yu Q."/>
        </authorList>
    </citation>
    <scope>NUCLEOTIDE SEQUENCE [LARGE SCALE GENOMIC DNA]</scope>
    <source>
        <strain evidence="9">cv. F153</strain>
    </source>
</reference>
<proteinExistence type="inferred from homology"/>
<dbReference type="GeneID" id="109727895"/>